<dbReference type="InterPro" id="IPR036511">
    <property type="entry name" value="TGT-like_sf"/>
</dbReference>
<proteinExistence type="predicted"/>
<comment type="caution">
    <text evidence="3">The sequence shown here is derived from an EMBL/GenBank/DDBJ whole genome shotgun (WGS) entry which is preliminary data.</text>
</comment>
<dbReference type="AlphaFoldDB" id="A0A2H0VL36"/>
<dbReference type="Gene3D" id="3.20.20.105">
    <property type="entry name" value="Queuine tRNA-ribosyltransferase-like"/>
    <property type="match status" value="1"/>
</dbReference>
<evidence type="ECO:0000313" key="4">
    <source>
        <dbReference type="Proteomes" id="UP000230796"/>
    </source>
</evidence>
<organism evidence="3 4">
    <name type="scientific">Candidatus Collierbacteria bacterium CG10_big_fil_rev_8_21_14_0_10_44_9</name>
    <dbReference type="NCBI Taxonomy" id="1974535"/>
    <lineage>
        <taxon>Bacteria</taxon>
        <taxon>Candidatus Collieribacteriota</taxon>
    </lineage>
</organism>
<dbReference type="EMBL" id="PFAF01000029">
    <property type="protein sequence ID" value="PIR99040.1"/>
    <property type="molecule type" value="Genomic_DNA"/>
</dbReference>
<dbReference type="PANTHER" id="PTHR46499">
    <property type="entry name" value="QUEUINE TRNA-RIBOSYLTRANSFERASE"/>
    <property type="match status" value="1"/>
</dbReference>
<dbReference type="Pfam" id="PF01702">
    <property type="entry name" value="TGT"/>
    <property type="match status" value="1"/>
</dbReference>
<reference evidence="4" key="1">
    <citation type="submission" date="2017-09" db="EMBL/GenBank/DDBJ databases">
        <title>Depth-based differentiation of microbial function through sediment-hosted aquifers and enrichment of novel symbionts in the deep terrestrial subsurface.</title>
        <authorList>
            <person name="Probst A.J."/>
            <person name="Ladd B."/>
            <person name="Jarett J.K."/>
            <person name="Geller-Mcgrath D.E."/>
            <person name="Sieber C.M.K."/>
            <person name="Emerson J.B."/>
            <person name="Anantharaman K."/>
            <person name="Thomas B.C."/>
            <person name="Malmstrom R."/>
            <person name="Stieglmeier M."/>
            <person name="Klingl A."/>
            <person name="Woyke T."/>
            <person name="Ryan C.M."/>
            <person name="Banfield J.F."/>
        </authorList>
    </citation>
    <scope>NUCLEOTIDE SEQUENCE [LARGE SCALE GENOMIC DNA]</scope>
</reference>
<dbReference type="Proteomes" id="UP000230796">
    <property type="component" value="Unassembled WGS sequence"/>
</dbReference>
<keyword evidence="1" id="KW-0819">tRNA processing</keyword>
<dbReference type="InterPro" id="IPR050076">
    <property type="entry name" value="ArchSynthase1/Queuine_TRR"/>
</dbReference>
<dbReference type="InterPro" id="IPR002616">
    <property type="entry name" value="tRNA_ribo_trans-like"/>
</dbReference>
<feature type="domain" description="tRNA-guanine(15) transglycosylase-like" evidence="2">
    <location>
        <begin position="10"/>
        <end position="359"/>
    </location>
</feature>
<dbReference type="NCBIfam" id="TIGR00449">
    <property type="entry name" value="tgt_general"/>
    <property type="match status" value="1"/>
</dbReference>
<protein>
    <submittedName>
        <fullName evidence="3">tRNA-guanine transglycosylase</fullName>
    </submittedName>
</protein>
<evidence type="ECO:0000313" key="3">
    <source>
        <dbReference type="EMBL" id="PIR99040.1"/>
    </source>
</evidence>
<dbReference type="PANTHER" id="PTHR46499:SF1">
    <property type="entry name" value="QUEUINE TRNA-RIBOSYLTRANSFERASE"/>
    <property type="match status" value="1"/>
</dbReference>
<sequence length="371" mass="42363">MRDKFRMLNGETLPYPLFFPDATRGGVRQISLEDVKKVGLSGILVNTFHLLRLVGTEKTVEAGGVHKYLGWNGAMISDSGGFQVMSIAKKDGGNSTVTDEGVTFTIDGVDHHFTPEDSIKYQMAMMTDLMVVLDDFTPPDATYEEAEVTVNRTTLWAERCKEEFKRIWATRADTEVRPYLIGVVQGGEFEDLRVRSIKELTEIGFDGYGYGGWPMKDGKFDIVTARLMSENLPKDSVLYGLGIGKPDDIVECVKLGYQIFDCVLPTRDARHGRLYVYKAESMDKIDVQKENFYEFYNPRQALHLEERMPLSSACDCELCTTLTRAEFATIWRARDSRVLRLATIHNLRFYAILMEKLRKDKWYHDLNHDTI</sequence>
<evidence type="ECO:0000256" key="1">
    <source>
        <dbReference type="ARBA" id="ARBA00022694"/>
    </source>
</evidence>
<dbReference type="SUPFAM" id="SSF51713">
    <property type="entry name" value="tRNA-guanine transglycosylase"/>
    <property type="match status" value="1"/>
</dbReference>
<accession>A0A2H0VL36</accession>
<name>A0A2H0VL36_9BACT</name>
<dbReference type="GO" id="GO:0005737">
    <property type="term" value="C:cytoplasm"/>
    <property type="evidence" value="ECO:0007669"/>
    <property type="project" value="TreeGrafter"/>
</dbReference>
<evidence type="ECO:0000259" key="2">
    <source>
        <dbReference type="Pfam" id="PF01702"/>
    </source>
</evidence>
<gene>
    <name evidence="3" type="ORF">COT87_01480</name>
</gene>
<dbReference type="GO" id="GO:0002099">
    <property type="term" value="P:tRNA wobble guanine modification"/>
    <property type="evidence" value="ECO:0007669"/>
    <property type="project" value="TreeGrafter"/>
</dbReference>